<keyword evidence="3" id="KW-1015">Disulfide bond</keyword>
<dbReference type="SUPFAM" id="SSF64397">
    <property type="entry name" value="Hsp33 domain"/>
    <property type="match status" value="1"/>
</dbReference>
<evidence type="ECO:0000256" key="1">
    <source>
        <dbReference type="ARBA" id="ARBA00022490"/>
    </source>
</evidence>
<dbReference type="Proteomes" id="UP000092544">
    <property type="component" value="Unassembled WGS sequence"/>
</dbReference>
<keyword evidence="7" id="KW-1185">Reference proteome</keyword>
<evidence type="ECO:0000313" key="7">
    <source>
        <dbReference type="Proteomes" id="UP000092544"/>
    </source>
</evidence>
<evidence type="ECO:0000256" key="4">
    <source>
        <dbReference type="ARBA" id="ARBA00023186"/>
    </source>
</evidence>
<dbReference type="PIRSF" id="PIRSF005261">
    <property type="entry name" value="Heat_shock_Hsp33"/>
    <property type="match status" value="1"/>
</dbReference>
<keyword evidence="5" id="KW-0676">Redox-active center</keyword>
<name>A0A1A8TUZ8_9GAMM</name>
<dbReference type="Gene3D" id="3.90.1280.10">
    <property type="entry name" value="HSP33 redox switch-like"/>
    <property type="match status" value="1"/>
</dbReference>
<evidence type="ECO:0000256" key="2">
    <source>
        <dbReference type="ARBA" id="ARBA00022833"/>
    </source>
</evidence>
<dbReference type="Gene3D" id="3.55.30.10">
    <property type="entry name" value="Hsp33 domain"/>
    <property type="match status" value="1"/>
</dbReference>
<keyword evidence="4" id="KW-0143">Chaperone</keyword>
<keyword evidence="1" id="KW-0963">Cytoplasm</keyword>
<dbReference type="InterPro" id="IPR016153">
    <property type="entry name" value="Heat_shock_Hsp33_N"/>
</dbReference>
<proteinExistence type="predicted"/>
<reference evidence="6 7" key="1">
    <citation type="submission" date="2016-06" db="EMBL/GenBank/DDBJ databases">
        <authorList>
            <person name="Kjaerup R.B."/>
            <person name="Dalgaard T.S."/>
            <person name="Juul-Madsen H.R."/>
        </authorList>
    </citation>
    <scope>NUCLEOTIDE SEQUENCE [LARGE SCALE GENOMIC DNA]</scope>
    <source>
        <strain evidence="6 7">CECT 8886</strain>
    </source>
</reference>
<evidence type="ECO:0000256" key="3">
    <source>
        <dbReference type="ARBA" id="ARBA00023157"/>
    </source>
</evidence>
<dbReference type="CDD" id="cd00498">
    <property type="entry name" value="Hsp33"/>
    <property type="match status" value="1"/>
</dbReference>
<dbReference type="PANTHER" id="PTHR30111">
    <property type="entry name" value="33 KDA CHAPERONIN"/>
    <property type="match status" value="1"/>
</dbReference>
<keyword evidence="2" id="KW-0862">Zinc</keyword>
<dbReference type="InterPro" id="IPR016154">
    <property type="entry name" value="Heat_shock_Hsp33_C"/>
</dbReference>
<dbReference type="EMBL" id="FLOB01000022">
    <property type="protein sequence ID" value="SBS37832.1"/>
    <property type="molecule type" value="Genomic_DNA"/>
</dbReference>
<protein>
    <submittedName>
        <fullName evidence="6">33 kDa chaperonin</fullName>
    </submittedName>
</protein>
<dbReference type="AlphaFoldDB" id="A0A1A8TUZ8"/>
<dbReference type="GO" id="GO:0044183">
    <property type="term" value="F:protein folding chaperone"/>
    <property type="evidence" value="ECO:0007669"/>
    <property type="project" value="TreeGrafter"/>
</dbReference>
<dbReference type="InterPro" id="IPR023212">
    <property type="entry name" value="Hsp33_helix_hairpin_bin_dom_sf"/>
</dbReference>
<dbReference type="InterPro" id="IPR000397">
    <property type="entry name" value="Heat_shock_Hsp33"/>
</dbReference>
<sequence length="291" mass="32676">MNSALINEIQRFSFDKTNVRGERVLLSSAYQEIIKRKVYPLGLEKLLGEFVAAIALLRDIIKIDGVLSIQAKGNGYLSALMAECDEKHNLRGIAQWDEAQEVPDIISLKEVLAGGYLVITITPRNGQRYQGIVEIVGESLSECLEQYFQQSEQLPSRVWLAANGAQCAGLFLQRLPAEQAQEGDEDAWARLTHLASTVKDEELLGLDTLELLHRLYHEEEVRLYDTNPMQFGCSCSRQRTLEAVISIGTDEVRQLLIEQGSIKVDCQFCAEKYEFTEADLVDLLGDQAQTH</sequence>
<dbReference type="GO" id="GO:0042026">
    <property type="term" value="P:protein refolding"/>
    <property type="evidence" value="ECO:0007669"/>
    <property type="project" value="TreeGrafter"/>
</dbReference>
<dbReference type="Pfam" id="PF01430">
    <property type="entry name" value="HSP33"/>
    <property type="match status" value="1"/>
</dbReference>
<dbReference type="SUPFAM" id="SSF118352">
    <property type="entry name" value="HSP33 redox switch-like"/>
    <property type="match status" value="1"/>
</dbReference>
<evidence type="ECO:0000313" key="6">
    <source>
        <dbReference type="EMBL" id="SBS37832.1"/>
    </source>
</evidence>
<dbReference type="GO" id="GO:0005737">
    <property type="term" value="C:cytoplasm"/>
    <property type="evidence" value="ECO:0007669"/>
    <property type="project" value="InterPro"/>
</dbReference>
<organism evidence="6 7">
    <name type="scientific">Marinomonas spartinae</name>
    <dbReference type="NCBI Taxonomy" id="1792290"/>
    <lineage>
        <taxon>Bacteria</taxon>
        <taxon>Pseudomonadati</taxon>
        <taxon>Pseudomonadota</taxon>
        <taxon>Gammaproteobacteria</taxon>
        <taxon>Oceanospirillales</taxon>
        <taxon>Oceanospirillaceae</taxon>
        <taxon>Marinomonas</taxon>
    </lineage>
</organism>
<accession>A0A1A8TUZ8</accession>
<dbReference type="PANTHER" id="PTHR30111:SF1">
    <property type="entry name" value="33 KDA CHAPERONIN"/>
    <property type="match status" value="1"/>
</dbReference>
<dbReference type="GO" id="GO:0051082">
    <property type="term" value="F:unfolded protein binding"/>
    <property type="evidence" value="ECO:0007669"/>
    <property type="project" value="InterPro"/>
</dbReference>
<dbReference type="Gene3D" id="1.10.287.480">
    <property type="entry name" value="helix hairpin bin"/>
    <property type="match status" value="1"/>
</dbReference>
<evidence type="ECO:0000256" key="5">
    <source>
        <dbReference type="ARBA" id="ARBA00023284"/>
    </source>
</evidence>
<dbReference type="STRING" id="1792290.MSP8886_04281"/>
<gene>
    <name evidence="6" type="primary">hslO</name>
    <name evidence="6" type="ORF">MSP8886_04281</name>
</gene>
<dbReference type="RefSeq" id="WP_175365334.1">
    <property type="nucleotide sequence ID" value="NZ_FLOB01000022.1"/>
</dbReference>
<dbReference type="NCBIfam" id="NF001033">
    <property type="entry name" value="PRK00114.1"/>
    <property type="match status" value="1"/>
</dbReference>